<keyword evidence="4" id="KW-1185">Reference proteome</keyword>
<dbReference type="Gene3D" id="3.20.20.140">
    <property type="entry name" value="Metal-dependent hydrolases"/>
    <property type="match status" value="1"/>
</dbReference>
<name>A0A560GNY6_9PROT</name>
<gene>
    <name evidence="3" type="ORF">FBZ90_1191</name>
</gene>
<dbReference type="GO" id="GO:0008448">
    <property type="term" value="F:N-acetylglucosamine-6-phosphate deacetylase activity"/>
    <property type="evidence" value="ECO:0007669"/>
    <property type="project" value="TreeGrafter"/>
</dbReference>
<dbReference type="InterPro" id="IPR032466">
    <property type="entry name" value="Metal_Hydrolase"/>
</dbReference>
<feature type="non-terminal residue" evidence="3">
    <location>
        <position position="189"/>
    </location>
</feature>
<comment type="similarity">
    <text evidence="1">Belongs to the metallo-dependent hydrolases superfamily. NagA family.</text>
</comment>
<reference evidence="3 4" key="1">
    <citation type="submission" date="2019-06" db="EMBL/GenBank/DDBJ databases">
        <title>Genomic Encyclopedia of Type Strains, Phase IV (KMG-V): Genome sequencing to study the core and pangenomes of soil and plant-associated prokaryotes.</title>
        <authorList>
            <person name="Whitman W."/>
        </authorList>
    </citation>
    <scope>NUCLEOTIDE SEQUENCE [LARGE SCALE GENOMIC DNA]</scope>
    <source>
        <strain evidence="3 4">BR 11622</strain>
    </source>
</reference>
<protein>
    <recommendedName>
        <fullName evidence="5">N-acetylglucosamine-6-phosphate deacetylase</fullName>
    </recommendedName>
</protein>
<dbReference type="PANTHER" id="PTHR11113:SF14">
    <property type="entry name" value="N-ACETYLGLUCOSAMINE-6-PHOSPHATE DEACETYLASE"/>
    <property type="match status" value="1"/>
</dbReference>
<dbReference type="AlphaFoldDB" id="A0A560GNY6"/>
<organism evidence="3 4">
    <name type="scientific">Nitrospirillum amazonense</name>
    <dbReference type="NCBI Taxonomy" id="28077"/>
    <lineage>
        <taxon>Bacteria</taxon>
        <taxon>Pseudomonadati</taxon>
        <taxon>Pseudomonadota</taxon>
        <taxon>Alphaproteobacteria</taxon>
        <taxon>Rhodospirillales</taxon>
        <taxon>Azospirillaceae</taxon>
        <taxon>Nitrospirillum</taxon>
    </lineage>
</organism>
<dbReference type="EMBL" id="VITR01000019">
    <property type="protein sequence ID" value="TWB35717.1"/>
    <property type="molecule type" value="Genomic_DNA"/>
</dbReference>
<comment type="caution">
    <text evidence="3">The sequence shown here is derived from an EMBL/GenBank/DDBJ whole genome shotgun (WGS) entry which is preliminary data.</text>
</comment>
<evidence type="ECO:0000256" key="2">
    <source>
        <dbReference type="ARBA" id="ARBA00022801"/>
    </source>
</evidence>
<accession>A0A560GNY6</accession>
<dbReference type="PANTHER" id="PTHR11113">
    <property type="entry name" value="N-ACETYLGLUCOSAMINE-6-PHOSPHATE DEACETYLASE"/>
    <property type="match status" value="1"/>
</dbReference>
<evidence type="ECO:0008006" key="5">
    <source>
        <dbReference type="Google" id="ProtNLM"/>
    </source>
</evidence>
<dbReference type="SUPFAM" id="SSF51556">
    <property type="entry name" value="Metallo-dependent hydrolases"/>
    <property type="match status" value="1"/>
</dbReference>
<dbReference type="GO" id="GO:0006046">
    <property type="term" value="P:N-acetylglucosamine catabolic process"/>
    <property type="evidence" value="ECO:0007669"/>
    <property type="project" value="TreeGrafter"/>
</dbReference>
<keyword evidence="2" id="KW-0378">Hydrolase</keyword>
<dbReference type="SUPFAM" id="SSF51338">
    <property type="entry name" value="Composite domain of metallo-dependent hydrolases"/>
    <property type="match status" value="1"/>
</dbReference>
<dbReference type="Proteomes" id="UP000315751">
    <property type="component" value="Unassembled WGS sequence"/>
</dbReference>
<dbReference type="InterPro" id="IPR011059">
    <property type="entry name" value="Metal-dep_hydrolase_composite"/>
</dbReference>
<evidence type="ECO:0000256" key="1">
    <source>
        <dbReference type="ARBA" id="ARBA00010716"/>
    </source>
</evidence>
<proteinExistence type="inferred from homology"/>
<evidence type="ECO:0000313" key="4">
    <source>
        <dbReference type="Proteomes" id="UP000315751"/>
    </source>
</evidence>
<evidence type="ECO:0000313" key="3">
    <source>
        <dbReference type="EMBL" id="TWB35717.1"/>
    </source>
</evidence>
<sequence>MRTFFHGCPVFTGKRTVTDAGVLVEDGRVLDLAPQPPAGAAEVVLAPDSLLAPGFVDTQVNGGGGVLFNETPTAAGALAIAAAHRRFGTTALLPTFITDAAGKWRLAVDAAAEAARVPGGGVIGIHLEGPFLNKERRGVHEAAYVRAPTDEDIAFLLGLPARFPGGRVLLTLAPEVVDDGILARLADAG</sequence>